<proteinExistence type="predicted"/>
<evidence type="ECO:0000313" key="2">
    <source>
        <dbReference type="Proteomes" id="UP000199446"/>
    </source>
</evidence>
<dbReference type="Pfam" id="PF09617">
    <property type="entry name" value="Cas_GSU0053"/>
    <property type="match status" value="1"/>
</dbReference>
<dbReference type="STRING" id="482827.SAMN04488243_12222"/>
<gene>
    <name evidence="1" type="ORF">SAMN04488243_12222</name>
</gene>
<name>A0A1G7HXH6_9DEIN</name>
<dbReference type="RefSeq" id="WP_093007748.1">
    <property type="nucleotide sequence ID" value="NZ_FNBC01000022.1"/>
</dbReference>
<evidence type="ECO:0000313" key="1">
    <source>
        <dbReference type="EMBL" id="SDF05172.1"/>
    </source>
</evidence>
<dbReference type="EMBL" id="FNBC01000022">
    <property type="protein sequence ID" value="SDF05172.1"/>
    <property type="molecule type" value="Genomic_DNA"/>
</dbReference>
<dbReference type="OrthoDB" id="190628at2"/>
<accession>A0A1G7HXH6</accession>
<dbReference type="InterPro" id="IPR013403">
    <property type="entry name" value="CRISPR-assoc_prot_Csb1/Cas7u"/>
</dbReference>
<dbReference type="Proteomes" id="UP000199446">
    <property type="component" value="Unassembled WGS sequence"/>
</dbReference>
<organism evidence="1 2">
    <name type="scientific">Thermus arciformis</name>
    <dbReference type="NCBI Taxonomy" id="482827"/>
    <lineage>
        <taxon>Bacteria</taxon>
        <taxon>Thermotogati</taxon>
        <taxon>Deinococcota</taxon>
        <taxon>Deinococci</taxon>
        <taxon>Thermales</taxon>
        <taxon>Thermaceae</taxon>
        <taxon>Thermus</taxon>
    </lineage>
</organism>
<keyword evidence="2" id="KW-1185">Reference proteome</keyword>
<protein>
    <submittedName>
        <fullName evidence="1">CRISPR-associated protein Csb1</fullName>
    </submittedName>
</protein>
<sequence length="365" mass="39875">MKATAARLLPSQMALEVQVPLRVANPSGLVRPPVYSVDGGPFVPLVQTRYIGGEPVETALLDSVESQANRQEALLYRHLPLPDVQVELFDGRRVSQYEAPGRILDAIFREATFGGVPFYQTPLFQAIARGGEEAERTLFRHSPLTLVYGGWLSYGDIPPEVAPKWPRLVALEILGLEPREAHRTSSRLDPLGVPGELPLPEAMSQALKEQGKRGRLSEAGLGRIPPTASPMDVAVKGAVLVGAVSLVGFRNLRLPQKAQEVLLALALLGLALQHKEGYRLRSGADLVPEGNGCLTVRALPSGEEVCLEVEPLREELDWLLGELPEELRWSGEPVVLQANETLNQLYRNALLGKAERAKAKREKEG</sequence>
<dbReference type="AlphaFoldDB" id="A0A1G7HXH6"/>
<reference evidence="2" key="1">
    <citation type="submission" date="2016-10" db="EMBL/GenBank/DDBJ databases">
        <authorList>
            <person name="Varghese N."/>
            <person name="Submissions S."/>
        </authorList>
    </citation>
    <scope>NUCLEOTIDE SEQUENCE [LARGE SCALE GENOMIC DNA]</scope>
    <source>
        <strain evidence="2">CGMCC 1.6992</strain>
    </source>
</reference>